<protein>
    <submittedName>
        <fullName evidence="1">Uncharacterized protein</fullName>
    </submittedName>
</protein>
<reference evidence="1" key="1">
    <citation type="submission" date="2020-05" db="EMBL/GenBank/DDBJ databases">
        <title>Large-scale comparative analyses of tick genomes elucidate their genetic diversity and vector capacities.</title>
        <authorList>
            <person name="Jia N."/>
            <person name="Wang J."/>
            <person name="Shi W."/>
            <person name="Du L."/>
            <person name="Sun Y."/>
            <person name="Zhan W."/>
            <person name="Jiang J."/>
            <person name="Wang Q."/>
            <person name="Zhang B."/>
            <person name="Ji P."/>
            <person name="Sakyi L.B."/>
            <person name="Cui X."/>
            <person name="Yuan T."/>
            <person name="Jiang B."/>
            <person name="Yang W."/>
            <person name="Lam T.T.-Y."/>
            <person name="Chang Q."/>
            <person name="Ding S."/>
            <person name="Wang X."/>
            <person name="Zhu J."/>
            <person name="Ruan X."/>
            <person name="Zhao L."/>
            <person name="Wei J."/>
            <person name="Que T."/>
            <person name="Du C."/>
            <person name="Cheng J."/>
            <person name="Dai P."/>
            <person name="Han X."/>
            <person name="Huang E."/>
            <person name="Gao Y."/>
            <person name="Liu J."/>
            <person name="Shao H."/>
            <person name="Ye R."/>
            <person name="Li L."/>
            <person name="Wei W."/>
            <person name="Wang X."/>
            <person name="Wang C."/>
            <person name="Yang T."/>
            <person name="Huo Q."/>
            <person name="Li W."/>
            <person name="Guo W."/>
            <person name="Chen H."/>
            <person name="Zhou L."/>
            <person name="Ni X."/>
            <person name="Tian J."/>
            <person name="Zhou Y."/>
            <person name="Sheng Y."/>
            <person name="Liu T."/>
            <person name="Pan Y."/>
            <person name="Xia L."/>
            <person name="Li J."/>
            <person name="Zhao F."/>
            <person name="Cao W."/>
        </authorList>
    </citation>
    <scope>NUCLEOTIDE SEQUENCE</scope>
    <source>
        <strain evidence="1">Hyas-2018</strain>
    </source>
</reference>
<organism evidence="1 2">
    <name type="scientific">Hyalomma asiaticum</name>
    <name type="common">Tick</name>
    <dbReference type="NCBI Taxonomy" id="266040"/>
    <lineage>
        <taxon>Eukaryota</taxon>
        <taxon>Metazoa</taxon>
        <taxon>Ecdysozoa</taxon>
        <taxon>Arthropoda</taxon>
        <taxon>Chelicerata</taxon>
        <taxon>Arachnida</taxon>
        <taxon>Acari</taxon>
        <taxon>Parasitiformes</taxon>
        <taxon>Ixodida</taxon>
        <taxon>Ixodoidea</taxon>
        <taxon>Ixodidae</taxon>
        <taxon>Hyalomminae</taxon>
        <taxon>Hyalomma</taxon>
    </lineage>
</organism>
<keyword evidence="2" id="KW-1185">Reference proteome</keyword>
<evidence type="ECO:0000313" key="2">
    <source>
        <dbReference type="Proteomes" id="UP000821845"/>
    </source>
</evidence>
<evidence type="ECO:0000313" key="1">
    <source>
        <dbReference type="EMBL" id="KAH6947727.1"/>
    </source>
</evidence>
<gene>
    <name evidence="1" type="ORF">HPB50_020933</name>
</gene>
<dbReference type="EMBL" id="CM023481">
    <property type="protein sequence ID" value="KAH6947727.1"/>
    <property type="molecule type" value="Genomic_DNA"/>
</dbReference>
<comment type="caution">
    <text evidence="1">The sequence shown here is derived from an EMBL/GenBank/DDBJ whole genome shotgun (WGS) entry which is preliminary data.</text>
</comment>
<dbReference type="Proteomes" id="UP000821845">
    <property type="component" value="Chromosome 1"/>
</dbReference>
<proteinExistence type="predicted"/>
<sequence length="119" mass="12516">MWTRTTFAVAAACIYLAAVGAATTQPQVSRAIAEDVGDDTTTGDEVSAGATTVPDDLNVEGRLRSLMDRLIHESLPRMAALGIGSNVTGDCSAALFRLLLGMRKFEPWALSSCPSIVDS</sequence>
<accession>A0ACB7TN28</accession>
<name>A0ACB7TN28_HYAAI</name>